<organism evidence="1 2">
    <name type="scientific">Actinacidiphila oryziradicis</name>
    <dbReference type="NCBI Taxonomy" id="2571141"/>
    <lineage>
        <taxon>Bacteria</taxon>
        <taxon>Bacillati</taxon>
        <taxon>Actinomycetota</taxon>
        <taxon>Actinomycetes</taxon>
        <taxon>Kitasatosporales</taxon>
        <taxon>Streptomycetaceae</taxon>
        <taxon>Actinacidiphila</taxon>
    </lineage>
</organism>
<gene>
    <name evidence="1" type="ORF">FCI23_38220</name>
</gene>
<dbReference type="EMBL" id="SUMC01000061">
    <property type="protein sequence ID" value="TKA02886.1"/>
    <property type="molecule type" value="Genomic_DNA"/>
</dbReference>
<name>A0A4U0S213_9ACTN</name>
<reference evidence="1 2" key="1">
    <citation type="submission" date="2019-04" db="EMBL/GenBank/DDBJ databases">
        <title>Streptomyces oryziradicis sp. nov., a novel actinomycete isolated from rhizosphere soil of rice (Oryza sativa L.).</title>
        <authorList>
            <person name="Li C."/>
        </authorList>
    </citation>
    <scope>NUCLEOTIDE SEQUENCE [LARGE SCALE GENOMIC DNA]</scope>
    <source>
        <strain evidence="1 2">NEAU-C40</strain>
    </source>
</reference>
<protein>
    <submittedName>
        <fullName evidence="1">Uncharacterized protein</fullName>
    </submittedName>
</protein>
<dbReference type="Proteomes" id="UP000305778">
    <property type="component" value="Unassembled WGS sequence"/>
</dbReference>
<proteinExistence type="predicted"/>
<dbReference type="AlphaFoldDB" id="A0A4U0S213"/>
<evidence type="ECO:0000313" key="1">
    <source>
        <dbReference type="EMBL" id="TKA02886.1"/>
    </source>
</evidence>
<evidence type="ECO:0000313" key="2">
    <source>
        <dbReference type="Proteomes" id="UP000305778"/>
    </source>
</evidence>
<sequence length="59" mass="6388">MTLSNASEVRIHWLTCSRISFLVEADTLERQQRAAMDGDACLLPLVDQGAVARDEGLGG</sequence>
<keyword evidence="2" id="KW-1185">Reference proteome</keyword>
<comment type="caution">
    <text evidence="1">The sequence shown here is derived from an EMBL/GenBank/DDBJ whole genome shotgun (WGS) entry which is preliminary data.</text>
</comment>
<dbReference type="RefSeq" id="WP_211265646.1">
    <property type="nucleotide sequence ID" value="NZ_SUMC01000061.1"/>
</dbReference>
<accession>A0A4U0S213</accession>